<keyword evidence="2" id="KW-1185">Reference proteome</keyword>
<evidence type="ECO:0000313" key="1">
    <source>
        <dbReference type="EMBL" id="MCI64669.1"/>
    </source>
</evidence>
<proteinExistence type="predicted"/>
<organism evidence="1 2">
    <name type="scientific">Trifolium medium</name>
    <dbReference type="NCBI Taxonomy" id="97028"/>
    <lineage>
        <taxon>Eukaryota</taxon>
        <taxon>Viridiplantae</taxon>
        <taxon>Streptophyta</taxon>
        <taxon>Embryophyta</taxon>
        <taxon>Tracheophyta</taxon>
        <taxon>Spermatophyta</taxon>
        <taxon>Magnoliopsida</taxon>
        <taxon>eudicotyledons</taxon>
        <taxon>Gunneridae</taxon>
        <taxon>Pentapetalae</taxon>
        <taxon>rosids</taxon>
        <taxon>fabids</taxon>
        <taxon>Fabales</taxon>
        <taxon>Fabaceae</taxon>
        <taxon>Papilionoideae</taxon>
        <taxon>50 kb inversion clade</taxon>
        <taxon>NPAAA clade</taxon>
        <taxon>Hologalegina</taxon>
        <taxon>IRL clade</taxon>
        <taxon>Trifolieae</taxon>
        <taxon>Trifolium</taxon>
    </lineage>
</organism>
<comment type="caution">
    <text evidence="1">The sequence shown here is derived from an EMBL/GenBank/DDBJ whole genome shotgun (WGS) entry which is preliminary data.</text>
</comment>
<dbReference type="Proteomes" id="UP000265520">
    <property type="component" value="Unassembled WGS sequence"/>
</dbReference>
<reference evidence="1 2" key="1">
    <citation type="journal article" date="2018" name="Front. Plant Sci.">
        <title>Red Clover (Trifolium pratense) and Zigzag Clover (T. medium) - A Picture of Genomic Similarities and Differences.</title>
        <authorList>
            <person name="Dluhosova J."/>
            <person name="Istvanek J."/>
            <person name="Nedelnik J."/>
            <person name="Repkova J."/>
        </authorList>
    </citation>
    <scope>NUCLEOTIDE SEQUENCE [LARGE SCALE GENOMIC DNA]</scope>
    <source>
        <strain evidence="2">cv. 10/8</strain>
        <tissue evidence="1">Leaf</tissue>
    </source>
</reference>
<name>A0A392TUQ4_9FABA</name>
<dbReference type="AlphaFoldDB" id="A0A392TUQ4"/>
<evidence type="ECO:0000313" key="2">
    <source>
        <dbReference type="Proteomes" id="UP000265520"/>
    </source>
</evidence>
<sequence length="59" mass="6377">ILHFALKVSKLNTGSLVALKVLKPGYSALRTFAAEYSALRAMQLAEYSALRALQLGTPL</sequence>
<protein>
    <submittedName>
        <fullName evidence="1">Uncharacterized protein</fullName>
    </submittedName>
</protein>
<accession>A0A392TUQ4</accession>
<dbReference type="EMBL" id="LXQA010660738">
    <property type="protein sequence ID" value="MCI64669.1"/>
    <property type="molecule type" value="Genomic_DNA"/>
</dbReference>
<feature type="non-terminal residue" evidence="1">
    <location>
        <position position="1"/>
    </location>
</feature>